<dbReference type="HOGENOM" id="CLU_030130_3_1_9"/>
<sequence>MKVGCIQMYVAYSDVERNFATAERLIREAAVKGAQIIVLPELWNTSFALKEIATLADVEGTRTKAFLCKLAKELAVHIVGGSVATKKGEHFYNTMYTVNKDGELVGDYDKVHLFRLMDEHLYLTAGDRVNRFTLGEVEAGGVICYDTRFPEWLRTHALQGADVLFIPAQWPTTRVDHWQILLQARAIENQCFVIAVNRLSHKKENFNGHSMIIGPWGEILWTGGDEEELAIVDVDFSAVAEVRTRIPVYNDRRPALYGEVVRVDSH</sequence>
<accession>A0A078M7W9</accession>
<dbReference type="Gene3D" id="3.60.110.10">
    <property type="entry name" value="Carbon-nitrogen hydrolase"/>
    <property type="match status" value="1"/>
</dbReference>
<protein>
    <submittedName>
        <fullName evidence="3">2-oxoglutaramate amidase</fullName>
    </submittedName>
</protein>
<dbReference type="CDD" id="cd07583">
    <property type="entry name" value="nitrilase_5"/>
    <property type="match status" value="1"/>
</dbReference>
<evidence type="ECO:0000259" key="2">
    <source>
        <dbReference type="PROSITE" id="PS50263"/>
    </source>
</evidence>
<gene>
    <name evidence="3" type="ORF">BN1050_00921</name>
</gene>
<comment type="similarity">
    <text evidence="1">Belongs to the carbon-nitrogen hydrolase superfamily. NIT1/NIT2 family.</text>
</comment>
<dbReference type="PANTHER" id="PTHR23088:SF27">
    <property type="entry name" value="DEAMINATED GLUTATHIONE AMIDASE"/>
    <property type="match status" value="1"/>
</dbReference>
<proteinExistence type="inferred from homology"/>
<dbReference type="PROSITE" id="PS50263">
    <property type="entry name" value="CN_HYDROLASE"/>
    <property type="match status" value="1"/>
</dbReference>
<evidence type="ECO:0000256" key="1">
    <source>
        <dbReference type="ARBA" id="ARBA00010613"/>
    </source>
</evidence>
<dbReference type="SUPFAM" id="SSF56317">
    <property type="entry name" value="Carbon-nitrogen hydrolase"/>
    <property type="match status" value="1"/>
</dbReference>
<organism evidence="3">
    <name type="scientific">Metalysinibacillus saudimassiliensis</name>
    <dbReference type="NCBI Taxonomy" id="1461583"/>
    <lineage>
        <taxon>Bacteria</taxon>
        <taxon>Bacillati</taxon>
        <taxon>Bacillota</taxon>
        <taxon>Bacilli</taxon>
        <taxon>Bacillales</taxon>
        <taxon>Caryophanaceae</taxon>
        <taxon>Metalysinibacillus</taxon>
    </lineage>
</organism>
<dbReference type="Pfam" id="PF00795">
    <property type="entry name" value="CN_hydrolase"/>
    <property type="match status" value="1"/>
</dbReference>
<dbReference type="InterPro" id="IPR036526">
    <property type="entry name" value="C-N_Hydrolase_sf"/>
</dbReference>
<dbReference type="PATRIC" id="fig|1461583.4.peg.882"/>
<feature type="domain" description="CN hydrolase" evidence="2">
    <location>
        <begin position="1"/>
        <end position="236"/>
    </location>
</feature>
<dbReference type="EMBL" id="LN483074">
    <property type="protein sequence ID" value="CEA01482.1"/>
    <property type="molecule type" value="Genomic_DNA"/>
</dbReference>
<dbReference type="PANTHER" id="PTHR23088">
    <property type="entry name" value="NITRILASE-RELATED"/>
    <property type="match status" value="1"/>
</dbReference>
<name>A0A078M7W9_9BACL</name>
<dbReference type="AlphaFoldDB" id="A0A078M7W9"/>
<dbReference type="InterPro" id="IPR003010">
    <property type="entry name" value="C-N_Hydrolase"/>
</dbReference>
<evidence type="ECO:0000313" key="3">
    <source>
        <dbReference type="EMBL" id="CEA01482.1"/>
    </source>
</evidence>
<reference evidence="3" key="1">
    <citation type="submission" date="2014-07" db="EMBL/GenBank/DDBJ databases">
        <authorList>
            <person name="Urmite Genomes Urmite Genomes"/>
        </authorList>
    </citation>
    <scope>NUCLEOTIDE SEQUENCE</scope>
    <source>
        <strain evidence="3">13S34_air</strain>
    </source>
</reference>